<name>A0A371F1K0_MUCPR</name>
<evidence type="ECO:0000313" key="3">
    <source>
        <dbReference type="Proteomes" id="UP000257109"/>
    </source>
</evidence>
<dbReference type="Proteomes" id="UP000257109">
    <property type="component" value="Unassembled WGS sequence"/>
</dbReference>
<dbReference type="AlphaFoldDB" id="A0A371F1K0"/>
<evidence type="ECO:0000313" key="2">
    <source>
        <dbReference type="EMBL" id="RDX72168.1"/>
    </source>
</evidence>
<proteinExistence type="predicted"/>
<keyword evidence="3" id="KW-1185">Reference proteome</keyword>
<feature type="region of interest" description="Disordered" evidence="1">
    <location>
        <begin position="45"/>
        <end position="66"/>
    </location>
</feature>
<feature type="non-terminal residue" evidence="2">
    <location>
        <position position="1"/>
    </location>
</feature>
<organism evidence="2 3">
    <name type="scientific">Mucuna pruriens</name>
    <name type="common">Velvet bean</name>
    <name type="synonym">Dolichos pruriens</name>
    <dbReference type="NCBI Taxonomy" id="157652"/>
    <lineage>
        <taxon>Eukaryota</taxon>
        <taxon>Viridiplantae</taxon>
        <taxon>Streptophyta</taxon>
        <taxon>Embryophyta</taxon>
        <taxon>Tracheophyta</taxon>
        <taxon>Spermatophyta</taxon>
        <taxon>Magnoliopsida</taxon>
        <taxon>eudicotyledons</taxon>
        <taxon>Gunneridae</taxon>
        <taxon>Pentapetalae</taxon>
        <taxon>rosids</taxon>
        <taxon>fabids</taxon>
        <taxon>Fabales</taxon>
        <taxon>Fabaceae</taxon>
        <taxon>Papilionoideae</taxon>
        <taxon>50 kb inversion clade</taxon>
        <taxon>NPAAA clade</taxon>
        <taxon>indigoferoid/millettioid clade</taxon>
        <taxon>Phaseoleae</taxon>
        <taxon>Mucuna</taxon>
    </lineage>
</organism>
<comment type="caution">
    <text evidence="2">The sequence shown here is derived from an EMBL/GenBank/DDBJ whole genome shotgun (WGS) entry which is preliminary data.</text>
</comment>
<accession>A0A371F1K0</accession>
<protein>
    <submittedName>
        <fullName evidence="2">Uncharacterized protein</fullName>
    </submittedName>
</protein>
<dbReference type="EMBL" id="QJKJ01011036">
    <property type="protein sequence ID" value="RDX72168.1"/>
    <property type="molecule type" value="Genomic_DNA"/>
</dbReference>
<reference evidence="2" key="1">
    <citation type="submission" date="2018-05" db="EMBL/GenBank/DDBJ databases">
        <title>Draft genome of Mucuna pruriens seed.</title>
        <authorList>
            <person name="Nnadi N.E."/>
            <person name="Vos R."/>
            <person name="Hasami M.H."/>
            <person name="Devisetty U.K."/>
            <person name="Aguiy J.C."/>
        </authorList>
    </citation>
    <scope>NUCLEOTIDE SEQUENCE [LARGE SCALE GENOMIC DNA]</scope>
    <source>
        <tissue evidence="2">Seed</tissue>
    </source>
</reference>
<evidence type="ECO:0000256" key="1">
    <source>
        <dbReference type="SAM" id="MobiDB-lite"/>
    </source>
</evidence>
<gene>
    <name evidence="2" type="ORF">CR513_48403</name>
</gene>
<sequence>MTPFVLYGLEAHKGMHHRKTQHAWNNIMRKGLWSLSELQGLAQEPSQINGTSMGHDPILGPRSIRL</sequence>